<sequence length="529" mass="60221">MELLVLLFCVQSSFSIGSIPAGHLLPLGFQRPPSVEIDEFTPENAPNPEAFFQNYLKPSRAAVFRNAVTNAEAYSGWSDEYIAKHFGDLEVRLEGKKEKGSFIPVGETHMGRDNLRHFIEHSKGPDSRTYVVSELPKPMYSGSTVLPSVGACGEMAKRFVEIDIWWSSGGSKSMIHKDAYNQINCLYKGTKYWKLFEHKYEKWLHKHWEPENEIGGFSDIQVDKVDMLAHPNIAKVPWSNITINAGDCLFLPKSYYHQVDSSQTNNLAISILFSRFDGRETLNMSDCTSETDYRTARPLSEFDVMWEWSGHGMMSMGNGDFEENFRKELFSAASEFDNVGKKITPEILAEYYGDDEDGKIKLGNYTKAISVMDTNNDNELDVEEIQSASWEQIRQFGLEAEHFEPSNSYDYEYTAVAYDELLSLIDDVLKQPEVERKNFIKAYVKTTGGTTTFGNKVFTGLSGSEDVNIIKSKDITEEIVDKALEKWIFYQGPTPDFDPNQDEDRDDNADDDILPSEKQVHESDFRDEL</sequence>
<evidence type="ECO:0000259" key="3">
    <source>
        <dbReference type="PROSITE" id="PS51184"/>
    </source>
</evidence>
<proteinExistence type="evidence at transcript level"/>
<dbReference type="InterPro" id="IPR041667">
    <property type="entry name" value="Cupin_8"/>
</dbReference>
<organism evidence="4">
    <name type="scientific">Phallusia mammillata</name>
    <dbReference type="NCBI Taxonomy" id="59560"/>
    <lineage>
        <taxon>Eukaryota</taxon>
        <taxon>Metazoa</taxon>
        <taxon>Chordata</taxon>
        <taxon>Tunicata</taxon>
        <taxon>Ascidiacea</taxon>
        <taxon>Phlebobranchia</taxon>
        <taxon>Ascidiidae</taxon>
        <taxon>Phallusia</taxon>
    </lineage>
</organism>
<dbReference type="Pfam" id="PF13621">
    <property type="entry name" value="Cupin_8"/>
    <property type="match status" value="1"/>
</dbReference>
<dbReference type="SUPFAM" id="SSF51197">
    <property type="entry name" value="Clavaminate synthase-like"/>
    <property type="match status" value="1"/>
</dbReference>
<feature type="region of interest" description="Disordered" evidence="1">
    <location>
        <begin position="491"/>
        <end position="529"/>
    </location>
</feature>
<evidence type="ECO:0000313" key="4">
    <source>
        <dbReference type="EMBL" id="CAB3262295.1"/>
    </source>
</evidence>
<keyword evidence="2" id="KW-0732">Signal</keyword>
<dbReference type="FunFam" id="2.60.120.650:FF:000025">
    <property type="entry name" value="Lysine-specific demethylase 8"/>
    <property type="match status" value="1"/>
</dbReference>
<feature type="compositionally biased region" description="Acidic residues" evidence="1">
    <location>
        <begin position="499"/>
        <end position="514"/>
    </location>
</feature>
<dbReference type="PROSITE" id="PS00018">
    <property type="entry name" value="EF_HAND_1"/>
    <property type="match status" value="1"/>
</dbReference>
<dbReference type="EMBL" id="LR786640">
    <property type="protein sequence ID" value="CAB3262295.1"/>
    <property type="molecule type" value="mRNA"/>
</dbReference>
<evidence type="ECO:0000256" key="2">
    <source>
        <dbReference type="SAM" id="SignalP"/>
    </source>
</evidence>
<dbReference type="PROSITE" id="PS51184">
    <property type="entry name" value="JMJC"/>
    <property type="match status" value="1"/>
</dbReference>
<protein>
    <submittedName>
        <fullName evidence="4">Uncharacterized protein LOC100179341</fullName>
    </submittedName>
</protein>
<feature type="chain" id="PRO_5026332767" evidence="2">
    <location>
        <begin position="16"/>
        <end position="529"/>
    </location>
</feature>
<name>A0A6F9DGG8_9ASCI</name>
<dbReference type="PANTHER" id="PTHR12461">
    <property type="entry name" value="HYPOXIA-INDUCIBLE FACTOR 1 ALPHA INHIBITOR-RELATED"/>
    <property type="match status" value="1"/>
</dbReference>
<reference evidence="4" key="1">
    <citation type="submission" date="2020-04" db="EMBL/GenBank/DDBJ databases">
        <authorList>
            <person name="Neveu A P."/>
        </authorList>
    </citation>
    <scope>NUCLEOTIDE SEQUENCE</scope>
    <source>
        <tissue evidence="4">Whole embryo</tissue>
    </source>
</reference>
<gene>
    <name evidence="4" type="primary">LOC100179341</name>
</gene>
<dbReference type="InterPro" id="IPR018247">
    <property type="entry name" value="EF_Hand_1_Ca_BS"/>
</dbReference>
<accession>A0A6F9DGG8</accession>
<dbReference type="InterPro" id="IPR003347">
    <property type="entry name" value="JmjC_dom"/>
</dbReference>
<dbReference type="AlphaFoldDB" id="A0A6F9DGG8"/>
<feature type="signal peptide" evidence="2">
    <location>
        <begin position="1"/>
        <end position="15"/>
    </location>
</feature>
<dbReference type="Gene3D" id="2.60.120.650">
    <property type="entry name" value="Cupin"/>
    <property type="match status" value="1"/>
</dbReference>
<feature type="compositionally biased region" description="Basic and acidic residues" evidence="1">
    <location>
        <begin position="518"/>
        <end position="529"/>
    </location>
</feature>
<dbReference type="PANTHER" id="PTHR12461:SF27">
    <property type="entry name" value="JMJC DOMAIN-CONTAINING PROTEIN"/>
    <property type="match status" value="1"/>
</dbReference>
<evidence type="ECO:0000256" key="1">
    <source>
        <dbReference type="SAM" id="MobiDB-lite"/>
    </source>
</evidence>
<feature type="domain" description="JmjC" evidence="3">
    <location>
        <begin position="135"/>
        <end position="290"/>
    </location>
</feature>